<evidence type="ECO:0000313" key="1">
    <source>
        <dbReference type="EMBL" id="MBP2295924.1"/>
    </source>
</evidence>
<comment type="caution">
    <text evidence="1">The sequence shown here is derived from an EMBL/GenBank/DDBJ whole genome shotgun (WGS) entry which is preliminary data.</text>
</comment>
<dbReference type="EMBL" id="JAGINP010000025">
    <property type="protein sequence ID" value="MBP2295924.1"/>
    <property type="molecule type" value="Genomic_DNA"/>
</dbReference>
<evidence type="ECO:0000313" key="2">
    <source>
        <dbReference type="Proteomes" id="UP000781958"/>
    </source>
</evidence>
<sequence>MTQAYDNNGAGDVGSRTDGREVREVVALFETRADFDRAVAALLAAGFEREELSVLASHTSLEAADKVPPTPRDEALTGLVGELKYAFPLTTAGLLAIVGGPIAAPLAALVAAGLGGVAIKDYLDELTSHPDTDEFTRALEAGGVILWVRADDTAEEVKAADLLEANGGKNVHLAVRAE</sequence>
<dbReference type="Proteomes" id="UP000781958">
    <property type="component" value="Unassembled WGS sequence"/>
</dbReference>
<organism evidence="1 2">
    <name type="scientific">Azospirillum rugosum</name>
    <dbReference type="NCBI Taxonomy" id="416170"/>
    <lineage>
        <taxon>Bacteria</taxon>
        <taxon>Pseudomonadati</taxon>
        <taxon>Pseudomonadota</taxon>
        <taxon>Alphaproteobacteria</taxon>
        <taxon>Rhodospirillales</taxon>
        <taxon>Azospirillaceae</taxon>
        <taxon>Azospirillum</taxon>
    </lineage>
</organism>
<protein>
    <recommendedName>
        <fullName evidence="3">DUF1269 domain-containing protein</fullName>
    </recommendedName>
</protein>
<keyword evidence="2" id="KW-1185">Reference proteome</keyword>
<gene>
    <name evidence="1" type="ORF">J2851_005738</name>
</gene>
<evidence type="ECO:0008006" key="3">
    <source>
        <dbReference type="Google" id="ProtNLM"/>
    </source>
</evidence>
<reference evidence="1 2" key="1">
    <citation type="submission" date="2021-03" db="EMBL/GenBank/DDBJ databases">
        <title>Genomic Encyclopedia of Type Strains, Phase III (KMG-III): the genomes of soil and plant-associated and newly described type strains.</title>
        <authorList>
            <person name="Whitman W."/>
        </authorList>
    </citation>
    <scope>NUCLEOTIDE SEQUENCE [LARGE SCALE GENOMIC DNA]</scope>
    <source>
        <strain evidence="1 2">IMMIB AFH-6</strain>
    </source>
</reference>
<name>A0ABS4SUN4_9PROT</name>
<accession>A0ABS4SUN4</accession>
<dbReference type="RefSeq" id="WP_209770583.1">
    <property type="nucleotide sequence ID" value="NZ_JAGINP010000025.1"/>
</dbReference>
<proteinExistence type="predicted"/>